<sequence>MCKDAYGRHRQPNSQQTWVYPVQYEAAGEKGSAFFKFQWGFKNDDEEAVHEFLLTRKVPHMPELRFSMHVTAKGPESDDWVCKGEAMLITGAQLSDAEIIDIFARHMHTLISAAAVDADNRYVLHRDISTRNLMIKNDKSPYIIDWGYGRLCVKDEKRLLSDKQMVVPTIYMGIRIINGCLSRSIIDCLESLFLVL</sequence>
<dbReference type="PROSITE" id="PS00109">
    <property type="entry name" value="PROTEIN_KINASE_TYR"/>
    <property type="match status" value="1"/>
</dbReference>
<evidence type="ECO:0000313" key="1">
    <source>
        <dbReference type="EMBL" id="KAJ2850565.1"/>
    </source>
</evidence>
<dbReference type="InterPro" id="IPR011009">
    <property type="entry name" value="Kinase-like_dom_sf"/>
</dbReference>
<dbReference type="EMBL" id="JANBUW010000029">
    <property type="protein sequence ID" value="KAJ2850565.1"/>
    <property type="molecule type" value="Genomic_DNA"/>
</dbReference>
<dbReference type="InterPro" id="IPR008266">
    <property type="entry name" value="Tyr_kinase_AS"/>
</dbReference>
<proteinExistence type="predicted"/>
<keyword evidence="2" id="KW-1185">Reference proteome</keyword>
<organism evidence="1 2">
    <name type="scientific">Coemansia brasiliensis</name>
    <dbReference type="NCBI Taxonomy" id="2650707"/>
    <lineage>
        <taxon>Eukaryota</taxon>
        <taxon>Fungi</taxon>
        <taxon>Fungi incertae sedis</taxon>
        <taxon>Zoopagomycota</taxon>
        <taxon>Kickxellomycotina</taxon>
        <taxon>Kickxellomycetes</taxon>
        <taxon>Kickxellales</taxon>
        <taxon>Kickxellaceae</taxon>
        <taxon>Coemansia</taxon>
    </lineage>
</organism>
<dbReference type="GO" id="GO:0004672">
    <property type="term" value="F:protein kinase activity"/>
    <property type="evidence" value="ECO:0007669"/>
    <property type="project" value="InterPro"/>
</dbReference>
<dbReference type="AlphaFoldDB" id="A0A9W8IAV8"/>
<dbReference type="Proteomes" id="UP001139887">
    <property type="component" value="Unassembled WGS sequence"/>
</dbReference>
<name>A0A9W8IAV8_9FUNG</name>
<comment type="caution">
    <text evidence="1">The sequence shown here is derived from an EMBL/GenBank/DDBJ whole genome shotgun (WGS) entry which is preliminary data.</text>
</comment>
<dbReference type="SUPFAM" id="SSF56112">
    <property type="entry name" value="Protein kinase-like (PK-like)"/>
    <property type="match status" value="1"/>
</dbReference>
<dbReference type="Gene3D" id="1.10.510.10">
    <property type="entry name" value="Transferase(Phosphotransferase) domain 1"/>
    <property type="match status" value="1"/>
</dbReference>
<evidence type="ECO:0000313" key="2">
    <source>
        <dbReference type="Proteomes" id="UP001139887"/>
    </source>
</evidence>
<dbReference type="OrthoDB" id="2747778at2759"/>
<protein>
    <submittedName>
        <fullName evidence="1">Uncharacterized protein</fullName>
    </submittedName>
</protein>
<reference evidence="1" key="1">
    <citation type="submission" date="2022-07" db="EMBL/GenBank/DDBJ databases">
        <title>Phylogenomic reconstructions and comparative analyses of Kickxellomycotina fungi.</title>
        <authorList>
            <person name="Reynolds N.K."/>
            <person name="Stajich J.E."/>
            <person name="Barry K."/>
            <person name="Grigoriev I.V."/>
            <person name="Crous P."/>
            <person name="Smith M.E."/>
        </authorList>
    </citation>
    <scope>NUCLEOTIDE SEQUENCE</scope>
    <source>
        <strain evidence="1">NRRL 1566</strain>
    </source>
</reference>
<gene>
    <name evidence="1" type="ORF">IWW36_001815</name>
</gene>
<accession>A0A9W8IAV8</accession>